<keyword evidence="9 25" id="KW-0732">Signal</keyword>
<dbReference type="Pfam" id="PF00089">
    <property type="entry name" value="Trypsin"/>
    <property type="match status" value="1"/>
</dbReference>
<evidence type="ECO:0000256" key="7">
    <source>
        <dbReference type="ARBA" id="ARBA00022670"/>
    </source>
</evidence>
<dbReference type="InterPro" id="IPR000001">
    <property type="entry name" value="Kringle"/>
</dbReference>
<dbReference type="SMART" id="SM00181">
    <property type="entry name" value="EGF"/>
    <property type="match status" value="3"/>
</dbReference>
<keyword evidence="16 21" id="KW-1015">Disulfide bond</keyword>
<proteinExistence type="predicted"/>
<dbReference type="FunFam" id="2.10.25.10:FF:000404">
    <property type="entry name" value="Weary, isoform B"/>
    <property type="match status" value="1"/>
</dbReference>
<gene>
    <name evidence="29" type="ORF">MATL_G00014830</name>
</gene>
<dbReference type="PROSITE" id="PS00021">
    <property type="entry name" value="KRINGLE_1"/>
    <property type="match status" value="1"/>
</dbReference>
<evidence type="ECO:0000256" key="3">
    <source>
        <dbReference type="ARBA" id="ARBA00022475"/>
    </source>
</evidence>
<evidence type="ECO:0000256" key="1">
    <source>
        <dbReference type="ARBA" id="ARBA00004239"/>
    </source>
</evidence>
<comment type="caution">
    <text evidence="21">Lacks conserved residue(s) required for the propagation of feature annotation.</text>
</comment>
<dbReference type="InterPro" id="IPR000742">
    <property type="entry name" value="EGF"/>
</dbReference>
<evidence type="ECO:0000256" key="14">
    <source>
        <dbReference type="ARBA" id="ARBA00022989"/>
    </source>
</evidence>
<dbReference type="InterPro" id="IPR013806">
    <property type="entry name" value="Kringle-like"/>
</dbReference>
<feature type="active site" description="Charge relay system" evidence="20">
    <location>
        <position position="357"/>
    </location>
</feature>
<feature type="region of interest" description="Disordered" evidence="24">
    <location>
        <begin position="276"/>
        <end position="296"/>
    </location>
</feature>
<evidence type="ECO:0000256" key="6">
    <source>
        <dbReference type="ARBA" id="ARBA00022572"/>
    </source>
</evidence>
<keyword evidence="15" id="KW-0472">Membrane</keyword>
<dbReference type="InterPro" id="IPR001314">
    <property type="entry name" value="Peptidase_S1A"/>
</dbReference>
<dbReference type="GO" id="GO:0006508">
    <property type="term" value="P:proteolysis"/>
    <property type="evidence" value="ECO:0007669"/>
    <property type="project" value="UniProtKB-KW"/>
</dbReference>
<dbReference type="InterPro" id="IPR012224">
    <property type="entry name" value="Pept_S1A_FX"/>
</dbReference>
<feature type="domain" description="Kringle" evidence="27">
    <location>
        <begin position="184"/>
        <end position="265"/>
    </location>
</feature>
<dbReference type="GO" id="GO:0007596">
    <property type="term" value="P:blood coagulation"/>
    <property type="evidence" value="ECO:0007669"/>
    <property type="project" value="InterPro"/>
</dbReference>
<dbReference type="SUPFAM" id="SSF50494">
    <property type="entry name" value="Trypsin-like serine proteases"/>
    <property type="match status" value="1"/>
</dbReference>
<dbReference type="InterPro" id="IPR038178">
    <property type="entry name" value="Kringle_sf"/>
</dbReference>
<dbReference type="Gene3D" id="2.40.20.10">
    <property type="entry name" value="Plasminogen Kringle 4"/>
    <property type="match status" value="1"/>
</dbReference>
<comment type="subcellular location">
    <subcellularLocation>
        <location evidence="2">Cell membrane</location>
        <topology evidence="2">Single-pass type I membrane protein</topology>
    </subcellularLocation>
    <subcellularLocation>
        <location evidence="1">Secreted</location>
        <location evidence="1">Extracellular space</location>
    </subcellularLocation>
</comment>
<evidence type="ECO:0000256" key="20">
    <source>
        <dbReference type="PIRSR" id="PIRSR001143-1"/>
    </source>
</evidence>
<feature type="chain" id="PRO_5038515648" description="trypsin" evidence="25">
    <location>
        <begin position="23"/>
        <end position="552"/>
    </location>
</feature>
<dbReference type="InterPro" id="IPR001254">
    <property type="entry name" value="Trypsin_dom"/>
</dbReference>
<dbReference type="InterPro" id="IPR018114">
    <property type="entry name" value="TRYPSIN_HIS"/>
</dbReference>
<dbReference type="CDD" id="cd00190">
    <property type="entry name" value="Tryp_SPc"/>
    <property type="match status" value="1"/>
</dbReference>
<evidence type="ECO:0000256" key="18">
    <source>
        <dbReference type="ARBA" id="ARBA00036320"/>
    </source>
</evidence>
<keyword evidence="14" id="KW-1133">Transmembrane helix</keyword>
<feature type="disulfide bond" evidence="21">
    <location>
        <begin position="91"/>
        <end position="100"/>
    </location>
</feature>
<dbReference type="PROSITE" id="PS01186">
    <property type="entry name" value="EGF_2"/>
    <property type="match status" value="1"/>
</dbReference>
<keyword evidence="5 21" id="KW-0245">EGF-like domain</keyword>
<dbReference type="InterPro" id="IPR050127">
    <property type="entry name" value="Serine_Proteases_S1"/>
</dbReference>
<feature type="disulfide bond" evidence="21">
    <location>
        <begin position="150"/>
        <end position="167"/>
    </location>
</feature>
<feature type="domain" description="EGF-like" evidence="26">
    <location>
        <begin position="65"/>
        <end position="101"/>
    </location>
</feature>
<evidence type="ECO:0000256" key="2">
    <source>
        <dbReference type="ARBA" id="ARBA00004251"/>
    </source>
</evidence>
<keyword evidence="8" id="KW-0812">Transmembrane</keyword>
<evidence type="ECO:0000256" key="25">
    <source>
        <dbReference type="SAM" id="SignalP"/>
    </source>
</evidence>
<evidence type="ECO:0000256" key="23">
    <source>
        <dbReference type="RuleBase" id="RU363034"/>
    </source>
</evidence>
<reference evidence="29" key="1">
    <citation type="submission" date="2021-01" db="EMBL/GenBank/DDBJ databases">
        <authorList>
            <person name="Zahm M."/>
            <person name="Roques C."/>
            <person name="Cabau C."/>
            <person name="Klopp C."/>
            <person name="Donnadieu C."/>
            <person name="Jouanno E."/>
            <person name="Lampietro C."/>
            <person name="Louis A."/>
            <person name="Herpin A."/>
            <person name="Echchiki A."/>
            <person name="Berthelot C."/>
            <person name="Parey E."/>
            <person name="Roest-Crollius H."/>
            <person name="Braasch I."/>
            <person name="Postlethwait J."/>
            <person name="Bobe J."/>
            <person name="Montfort J."/>
            <person name="Bouchez O."/>
            <person name="Begum T."/>
            <person name="Mejri S."/>
            <person name="Adams A."/>
            <person name="Chen W.-J."/>
            <person name="Guiguen Y."/>
        </authorList>
    </citation>
    <scope>NUCLEOTIDE SEQUENCE</scope>
    <source>
        <strain evidence="29">YG-15Mar2019-1</strain>
        <tissue evidence="29">Brain</tissue>
    </source>
</reference>
<dbReference type="SMART" id="SM00130">
    <property type="entry name" value="KR"/>
    <property type="match status" value="1"/>
</dbReference>
<dbReference type="Proteomes" id="UP001046870">
    <property type="component" value="Chromosome 1"/>
</dbReference>
<dbReference type="Gene3D" id="2.10.25.10">
    <property type="entry name" value="Laminin"/>
    <property type="match status" value="2"/>
</dbReference>
<keyword evidence="10" id="KW-0677">Repeat</keyword>
<feature type="disulfide bond" evidence="21">
    <location>
        <begin position="169"/>
        <end position="178"/>
    </location>
</feature>
<dbReference type="InterPro" id="IPR001881">
    <property type="entry name" value="EGF-like_Ca-bd_dom"/>
</dbReference>
<evidence type="ECO:0000256" key="12">
    <source>
        <dbReference type="ARBA" id="ARBA00022825"/>
    </source>
</evidence>
<dbReference type="SMART" id="SM00179">
    <property type="entry name" value="EGF_CA"/>
    <property type="match status" value="2"/>
</dbReference>
<evidence type="ECO:0000256" key="9">
    <source>
        <dbReference type="ARBA" id="ARBA00022729"/>
    </source>
</evidence>
<dbReference type="PRINTS" id="PR00018">
    <property type="entry name" value="KRINGLE"/>
</dbReference>
<dbReference type="SUPFAM" id="SSF57196">
    <property type="entry name" value="EGF/Laminin"/>
    <property type="match status" value="1"/>
</dbReference>
<dbReference type="InterPro" id="IPR009003">
    <property type="entry name" value="Peptidase_S1_PA"/>
</dbReference>
<evidence type="ECO:0000256" key="5">
    <source>
        <dbReference type="ARBA" id="ARBA00022536"/>
    </source>
</evidence>
<evidence type="ECO:0000259" key="28">
    <source>
        <dbReference type="PROSITE" id="PS50240"/>
    </source>
</evidence>
<dbReference type="InterPro" id="IPR043504">
    <property type="entry name" value="Peptidase_S1_PA_chymotrypsin"/>
</dbReference>
<keyword evidence="4" id="KW-0964">Secreted</keyword>
<dbReference type="GO" id="GO:0005886">
    <property type="term" value="C:plasma membrane"/>
    <property type="evidence" value="ECO:0007669"/>
    <property type="project" value="UniProtKB-SubCell"/>
</dbReference>
<feature type="domain" description="Peptidase S1" evidence="28">
    <location>
        <begin position="310"/>
        <end position="550"/>
    </location>
</feature>
<dbReference type="InterPro" id="IPR018056">
    <property type="entry name" value="Kringle_CS"/>
</dbReference>
<dbReference type="EMBL" id="JAFDVH010000001">
    <property type="protein sequence ID" value="KAG7492519.1"/>
    <property type="molecule type" value="Genomic_DNA"/>
</dbReference>
<dbReference type="CDD" id="cd00108">
    <property type="entry name" value="KR"/>
    <property type="match status" value="1"/>
</dbReference>
<dbReference type="PRINTS" id="PR00722">
    <property type="entry name" value="CHYMOTRYPSIN"/>
</dbReference>
<organism evidence="29 30">
    <name type="scientific">Megalops atlanticus</name>
    <name type="common">Tarpon</name>
    <name type="synonym">Clupea gigantea</name>
    <dbReference type="NCBI Taxonomy" id="7932"/>
    <lineage>
        <taxon>Eukaryota</taxon>
        <taxon>Metazoa</taxon>
        <taxon>Chordata</taxon>
        <taxon>Craniata</taxon>
        <taxon>Vertebrata</taxon>
        <taxon>Euteleostomi</taxon>
        <taxon>Actinopterygii</taxon>
        <taxon>Neopterygii</taxon>
        <taxon>Teleostei</taxon>
        <taxon>Elopiformes</taxon>
        <taxon>Megalopidae</taxon>
        <taxon>Megalops</taxon>
    </lineage>
</organism>
<feature type="signal peptide" evidence="25">
    <location>
        <begin position="1"/>
        <end position="22"/>
    </location>
</feature>
<dbReference type="Pfam" id="PF00008">
    <property type="entry name" value="EGF"/>
    <property type="match status" value="2"/>
</dbReference>
<dbReference type="OrthoDB" id="9937281at2759"/>
<dbReference type="CDD" id="cd00054">
    <property type="entry name" value="EGF_CA"/>
    <property type="match status" value="2"/>
</dbReference>
<evidence type="ECO:0000256" key="4">
    <source>
        <dbReference type="ARBA" id="ARBA00022525"/>
    </source>
</evidence>
<accession>A0A9D3TK07</accession>
<dbReference type="FunFam" id="2.10.25.10:FF:000391">
    <property type="entry name" value="Weary, isoform C"/>
    <property type="match status" value="1"/>
</dbReference>
<evidence type="ECO:0000259" key="27">
    <source>
        <dbReference type="PROSITE" id="PS50070"/>
    </source>
</evidence>
<evidence type="ECO:0000256" key="24">
    <source>
        <dbReference type="SAM" id="MobiDB-lite"/>
    </source>
</evidence>
<comment type="caution">
    <text evidence="29">The sequence shown here is derived from an EMBL/GenBank/DDBJ whole genome shotgun (WGS) entry which is preliminary data.</text>
</comment>
<evidence type="ECO:0000256" key="21">
    <source>
        <dbReference type="PROSITE-ProRule" id="PRU00076"/>
    </source>
</evidence>
<dbReference type="GO" id="GO:0023052">
    <property type="term" value="P:signaling"/>
    <property type="evidence" value="ECO:0007669"/>
    <property type="project" value="UniProtKB-ARBA"/>
</dbReference>
<dbReference type="PROSITE" id="PS50070">
    <property type="entry name" value="KRINGLE_2"/>
    <property type="match status" value="1"/>
</dbReference>
<protein>
    <recommendedName>
        <fullName evidence="19">trypsin</fullName>
        <ecNumber evidence="19">3.4.21.4</ecNumber>
    </recommendedName>
</protein>
<evidence type="ECO:0000313" key="29">
    <source>
        <dbReference type="EMBL" id="KAG7492519.1"/>
    </source>
</evidence>
<dbReference type="EC" id="3.4.21.4" evidence="19"/>
<keyword evidence="13" id="KW-0106">Calcium</keyword>
<dbReference type="PIRSF" id="PIRSF001143">
    <property type="entry name" value="Factor_X"/>
    <property type="match status" value="1"/>
</dbReference>
<dbReference type="PANTHER" id="PTHR24264">
    <property type="entry name" value="TRYPSIN-RELATED"/>
    <property type="match status" value="1"/>
</dbReference>
<evidence type="ECO:0000256" key="19">
    <source>
        <dbReference type="ARBA" id="ARBA00038868"/>
    </source>
</evidence>
<dbReference type="Pfam" id="PF00051">
    <property type="entry name" value="Kringle"/>
    <property type="match status" value="1"/>
</dbReference>
<evidence type="ECO:0000256" key="22">
    <source>
        <dbReference type="PROSITE-ProRule" id="PRU00121"/>
    </source>
</evidence>
<dbReference type="GO" id="GO:0007154">
    <property type="term" value="P:cell communication"/>
    <property type="evidence" value="ECO:0007669"/>
    <property type="project" value="UniProtKB-ARBA"/>
</dbReference>
<feature type="active site" description="Charge relay system" evidence="20">
    <location>
        <position position="405"/>
    </location>
</feature>
<dbReference type="PROSITE" id="PS00022">
    <property type="entry name" value="EGF_1"/>
    <property type="match status" value="2"/>
</dbReference>
<evidence type="ECO:0000256" key="11">
    <source>
        <dbReference type="ARBA" id="ARBA00022801"/>
    </source>
</evidence>
<keyword evidence="12 23" id="KW-0720">Serine protease</keyword>
<dbReference type="PROSITE" id="PS50026">
    <property type="entry name" value="EGF_3"/>
    <property type="match status" value="2"/>
</dbReference>
<evidence type="ECO:0000256" key="10">
    <source>
        <dbReference type="ARBA" id="ARBA00022737"/>
    </source>
</evidence>
<keyword evidence="17" id="KW-0325">Glycoprotein</keyword>
<dbReference type="InterPro" id="IPR033116">
    <property type="entry name" value="TRYPSIN_SER"/>
</dbReference>
<dbReference type="GO" id="GO:0004252">
    <property type="term" value="F:serine-type endopeptidase activity"/>
    <property type="evidence" value="ECO:0007669"/>
    <property type="project" value="UniProtKB-EC"/>
</dbReference>
<evidence type="ECO:0000256" key="16">
    <source>
        <dbReference type="ARBA" id="ARBA00023157"/>
    </source>
</evidence>
<dbReference type="Gene3D" id="2.40.10.10">
    <property type="entry name" value="Trypsin-like serine proteases"/>
    <property type="match status" value="1"/>
</dbReference>
<dbReference type="SMART" id="SM00020">
    <property type="entry name" value="Tryp_SPc"/>
    <property type="match status" value="1"/>
</dbReference>
<keyword evidence="3" id="KW-1003">Cell membrane</keyword>
<evidence type="ECO:0000256" key="13">
    <source>
        <dbReference type="ARBA" id="ARBA00022837"/>
    </source>
</evidence>
<evidence type="ECO:0000256" key="17">
    <source>
        <dbReference type="ARBA" id="ARBA00023180"/>
    </source>
</evidence>
<evidence type="ECO:0000313" key="30">
    <source>
        <dbReference type="Proteomes" id="UP001046870"/>
    </source>
</evidence>
<keyword evidence="7 23" id="KW-0645">Protease</keyword>
<dbReference type="FunFam" id="2.40.10.10:FF:000069">
    <property type="entry name" value="Hyaluronan-binding protein 2"/>
    <property type="match status" value="1"/>
</dbReference>
<dbReference type="PROSITE" id="PS00134">
    <property type="entry name" value="TRYPSIN_HIS"/>
    <property type="match status" value="1"/>
</dbReference>
<feature type="domain" description="EGF-like" evidence="26">
    <location>
        <begin position="141"/>
        <end position="179"/>
    </location>
</feature>
<evidence type="ECO:0000256" key="15">
    <source>
        <dbReference type="ARBA" id="ARBA00023136"/>
    </source>
</evidence>
<dbReference type="SUPFAM" id="SSF57440">
    <property type="entry name" value="Kringle-like"/>
    <property type="match status" value="1"/>
</dbReference>
<dbReference type="GO" id="GO:0005509">
    <property type="term" value="F:calcium ion binding"/>
    <property type="evidence" value="ECO:0007669"/>
    <property type="project" value="InterPro"/>
</dbReference>
<keyword evidence="30" id="KW-1185">Reference proteome</keyword>
<keyword evidence="6 22" id="KW-0420">Kringle</keyword>
<name>A0A9D3TK07_MEGAT</name>
<evidence type="ECO:0000256" key="8">
    <source>
        <dbReference type="ARBA" id="ARBA00022692"/>
    </source>
</evidence>
<dbReference type="FunFam" id="2.40.20.10:FF:000001">
    <property type="entry name" value="Urokinase-type plasminogen activator"/>
    <property type="match status" value="1"/>
</dbReference>
<keyword evidence="11 23" id="KW-0378">Hydrolase</keyword>
<dbReference type="PROSITE" id="PS00135">
    <property type="entry name" value="TRYPSIN_SER"/>
    <property type="match status" value="1"/>
</dbReference>
<dbReference type="PANTHER" id="PTHR24264:SF40">
    <property type="entry name" value="HYALURONAN-BINDING PROTEIN 2"/>
    <property type="match status" value="1"/>
</dbReference>
<sequence>MVGKLLLLLGLCALLAPAPAVGSSEMLDILGGIVDALYEYFYEGTEMPTEGGPEDYDWLYEFLESEDVCDPNPCLNNGECEVKGDSFKCTCPEPYTGKRCQKVRNYCKKKNCGRGEYVIISVAPYYECKCKVPFQPPTCRKAVACKENPCLNGGTCIKGRTRSRFTCACPANYTGKFCQVGPDDCFREDGSYDGFVSETEEGIECLPWNSHQLLEKLDEDVSMSQDEAALREHNYCRNPDKDVRPWCFVKLKGKLNWNHCNVTQCPGSDDITVPLPPTDDPSDPASPTDAVSTEFTTCGRPQPSDVVARIYGGRKSIPGAHPWQVSLQVRVNSSDNEFEHMCGAALIQPCWALTAAHCIIPHQSWRVLLGSVNLHRDEWTRQAVDVEETIVHENYTETTEALHNDIALLKLKPVDGRCARETRFVKTVCLPEETFADGTECTISGWGATPDRSFSQQLLDAQVLLIPQWRCAFNSSYGDKLDESMLCAGRLRGGVDSCQGDSGGPLVCEKDGKHFVYGVVSWGDRCGVKNKPGIYARVTEFTDWIKAKIEAA</sequence>
<dbReference type="AlphaFoldDB" id="A0A9D3TK07"/>
<feature type="active site" description="Charge relay system" evidence="20">
    <location>
        <position position="502"/>
    </location>
</feature>
<comment type="catalytic activity">
    <reaction evidence="18">
        <text>Preferential cleavage: Arg-|-Xaa, Lys-|-Xaa.</text>
        <dbReference type="EC" id="3.4.21.4"/>
    </reaction>
</comment>
<dbReference type="GO" id="GO:0005615">
    <property type="term" value="C:extracellular space"/>
    <property type="evidence" value="ECO:0007669"/>
    <property type="project" value="TreeGrafter"/>
</dbReference>
<evidence type="ECO:0000259" key="26">
    <source>
        <dbReference type="PROSITE" id="PS50026"/>
    </source>
</evidence>
<dbReference type="PROSITE" id="PS50240">
    <property type="entry name" value="TRYPSIN_DOM"/>
    <property type="match status" value="1"/>
</dbReference>